<comment type="caution">
    <text evidence="2">The sequence shown here is derived from an EMBL/GenBank/DDBJ whole genome shotgun (WGS) entry which is preliminary data.</text>
</comment>
<feature type="transmembrane region" description="Helical" evidence="1">
    <location>
        <begin position="12"/>
        <end position="29"/>
    </location>
</feature>
<feature type="transmembrane region" description="Helical" evidence="1">
    <location>
        <begin position="93"/>
        <end position="113"/>
    </location>
</feature>
<evidence type="ECO:0008006" key="4">
    <source>
        <dbReference type="Google" id="ProtNLM"/>
    </source>
</evidence>
<keyword evidence="1" id="KW-1133">Transmembrane helix</keyword>
<keyword evidence="1" id="KW-0472">Membrane</keyword>
<feature type="transmembrane region" description="Helical" evidence="1">
    <location>
        <begin position="36"/>
        <end position="53"/>
    </location>
</feature>
<keyword evidence="3" id="KW-1185">Reference proteome</keyword>
<sequence length="128" mass="14444">MGYQVLGETAMLLHFAFLVYVTLGGFLAWRWPRALWPHAATALYALGITLIGWQCPLTHLENWGRERAGQAGLPDEGFIEHYLTGVIYPTEHLLTAQLLVALSVTLSWAGALLHLRRRHQRNCPENRA</sequence>
<dbReference type="InterPro" id="IPR021218">
    <property type="entry name" value="DUF2784"/>
</dbReference>
<dbReference type="RefSeq" id="WP_191272212.1">
    <property type="nucleotide sequence ID" value="NZ_BMXJ01000005.1"/>
</dbReference>
<evidence type="ECO:0000256" key="1">
    <source>
        <dbReference type="SAM" id="Phobius"/>
    </source>
</evidence>
<keyword evidence="1" id="KW-0812">Transmembrane</keyword>
<organism evidence="2 3">
    <name type="scientific">Nocardiopsis terrae</name>
    <dbReference type="NCBI Taxonomy" id="372655"/>
    <lineage>
        <taxon>Bacteria</taxon>
        <taxon>Bacillati</taxon>
        <taxon>Actinomycetota</taxon>
        <taxon>Actinomycetes</taxon>
        <taxon>Streptosporangiales</taxon>
        <taxon>Nocardiopsidaceae</taxon>
        <taxon>Nocardiopsis</taxon>
    </lineage>
</organism>
<dbReference type="EMBL" id="JADBDY010000001">
    <property type="protein sequence ID" value="MBE1459096.1"/>
    <property type="molecule type" value="Genomic_DNA"/>
</dbReference>
<dbReference type="Pfam" id="PF10861">
    <property type="entry name" value="DUF2784"/>
    <property type="match status" value="1"/>
</dbReference>
<accession>A0ABR9HJA2</accession>
<dbReference type="Proteomes" id="UP000598217">
    <property type="component" value="Unassembled WGS sequence"/>
</dbReference>
<name>A0ABR9HJA2_9ACTN</name>
<evidence type="ECO:0000313" key="2">
    <source>
        <dbReference type="EMBL" id="MBE1459096.1"/>
    </source>
</evidence>
<evidence type="ECO:0000313" key="3">
    <source>
        <dbReference type="Proteomes" id="UP000598217"/>
    </source>
</evidence>
<protein>
    <recommendedName>
        <fullName evidence="4">DUF2784 domain-containing protein</fullName>
    </recommendedName>
</protein>
<gene>
    <name evidence="2" type="ORF">H4W79_003310</name>
</gene>
<reference evidence="2 3" key="1">
    <citation type="submission" date="2020-10" db="EMBL/GenBank/DDBJ databases">
        <title>Sequencing the genomes of 1000 actinobacteria strains.</title>
        <authorList>
            <person name="Klenk H.-P."/>
        </authorList>
    </citation>
    <scope>NUCLEOTIDE SEQUENCE [LARGE SCALE GENOMIC DNA]</scope>
    <source>
        <strain evidence="2 3">DSM 45157</strain>
    </source>
</reference>
<proteinExistence type="predicted"/>